<dbReference type="SUPFAM" id="SSF48403">
    <property type="entry name" value="Ankyrin repeat"/>
    <property type="match status" value="1"/>
</dbReference>
<sequence length="552" mass="61020">MAATFRSVVLDQPELAAIVFAFQFGLYDDVRPAFAACKELVDGSEGSSNRLDQDHGSTFPSVVLGQPEIASIVFEFQFGVYEDMRPAFRACNELLEFDTTKCIYNRRIVFQLVCAKCRVASRDARLPLHLAIGQGFVHLTKRMLRCRPDLASEDAILLAFWKDRLKIADLLLREREDVPELYRYSNCNDRRRLYSRCLPAILSRPDSKALALFHRFDPSPEEITRYVRLNAVQHATLDNVTLALDLLPWLHDEATLDIVAGQGLLPVVRTLYMNVASRARWGCTLEAMDQAAANGHLEVVRFLHYNRTEGCTVDALDGAILNGHLDIVHFLIEQRTEGASPNILDRAAANGHLGVVKYLHFLGSLGCTVAAVNKAAAGGPLEVVQCLFTHRTEGCSRDDVVKKALRGGHLRTAEYLLSLGYPLPATEIYWSLDGFELITPELANQAKLAGDSIQLAPSVVGRAATVLADGDVLEWALAVVIGHCWATDATAATVVLQSKITLVHDQELRAQLNHLLSGSRPFTTDVLQKETTAMAQNAEPNVQLTRLVVSKR</sequence>
<dbReference type="EMBL" id="KK583210">
    <property type="protein sequence ID" value="KDO28592.1"/>
    <property type="molecule type" value="Genomic_DNA"/>
</dbReference>
<dbReference type="STRING" id="695850.A0A067CP57"/>
<accession>A0A067CP57</accession>
<dbReference type="AlphaFoldDB" id="A0A067CP57"/>
<dbReference type="PANTHER" id="PTHR46586:SF3">
    <property type="entry name" value="ANKYRIN REPEAT-CONTAINING PROTEIN"/>
    <property type="match status" value="1"/>
</dbReference>
<name>A0A067CP57_SAPPC</name>
<dbReference type="RefSeq" id="XP_012200655.1">
    <property type="nucleotide sequence ID" value="XM_012345265.1"/>
</dbReference>
<dbReference type="VEuPathDB" id="FungiDB:SPRG_06448"/>
<dbReference type="Gene3D" id="1.25.40.20">
    <property type="entry name" value="Ankyrin repeat-containing domain"/>
    <property type="match status" value="1"/>
</dbReference>
<reference evidence="1 2" key="1">
    <citation type="journal article" date="2013" name="PLoS Genet.">
        <title>Distinctive expansion of potential virulence genes in the genome of the oomycete fish pathogen Saprolegnia parasitica.</title>
        <authorList>
            <person name="Jiang R.H."/>
            <person name="de Bruijn I."/>
            <person name="Haas B.J."/>
            <person name="Belmonte R."/>
            <person name="Lobach L."/>
            <person name="Christie J."/>
            <person name="van den Ackerveken G."/>
            <person name="Bottin A."/>
            <person name="Bulone V."/>
            <person name="Diaz-Moreno S.M."/>
            <person name="Dumas B."/>
            <person name="Fan L."/>
            <person name="Gaulin E."/>
            <person name="Govers F."/>
            <person name="Grenville-Briggs L.J."/>
            <person name="Horner N.R."/>
            <person name="Levin J.Z."/>
            <person name="Mammella M."/>
            <person name="Meijer H.J."/>
            <person name="Morris P."/>
            <person name="Nusbaum C."/>
            <person name="Oome S."/>
            <person name="Phillips A.J."/>
            <person name="van Rooyen D."/>
            <person name="Rzeszutek E."/>
            <person name="Saraiva M."/>
            <person name="Secombes C.J."/>
            <person name="Seidl M.F."/>
            <person name="Snel B."/>
            <person name="Stassen J.H."/>
            <person name="Sykes S."/>
            <person name="Tripathy S."/>
            <person name="van den Berg H."/>
            <person name="Vega-Arreguin J.C."/>
            <person name="Wawra S."/>
            <person name="Young S.K."/>
            <person name="Zeng Q."/>
            <person name="Dieguez-Uribeondo J."/>
            <person name="Russ C."/>
            <person name="Tyler B.M."/>
            <person name="van West P."/>
        </authorList>
    </citation>
    <scope>NUCLEOTIDE SEQUENCE [LARGE SCALE GENOMIC DNA]</scope>
    <source>
        <strain evidence="1 2">CBS 223.65</strain>
    </source>
</reference>
<proteinExistence type="predicted"/>
<gene>
    <name evidence="1" type="ORF">SPRG_06448</name>
</gene>
<dbReference type="Proteomes" id="UP000030745">
    <property type="component" value="Unassembled WGS sequence"/>
</dbReference>
<dbReference type="KEGG" id="spar:SPRG_06448"/>
<dbReference type="GeneID" id="24128796"/>
<dbReference type="InterPro" id="IPR002110">
    <property type="entry name" value="Ankyrin_rpt"/>
</dbReference>
<organism evidence="1 2">
    <name type="scientific">Saprolegnia parasitica (strain CBS 223.65)</name>
    <dbReference type="NCBI Taxonomy" id="695850"/>
    <lineage>
        <taxon>Eukaryota</taxon>
        <taxon>Sar</taxon>
        <taxon>Stramenopiles</taxon>
        <taxon>Oomycota</taxon>
        <taxon>Saprolegniomycetes</taxon>
        <taxon>Saprolegniales</taxon>
        <taxon>Saprolegniaceae</taxon>
        <taxon>Saprolegnia</taxon>
    </lineage>
</organism>
<protein>
    <submittedName>
        <fullName evidence="1">Uncharacterized protein</fullName>
    </submittedName>
</protein>
<dbReference type="Pfam" id="PF13637">
    <property type="entry name" value="Ank_4"/>
    <property type="match status" value="1"/>
</dbReference>
<dbReference type="PANTHER" id="PTHR46586">
    <property type="entry name" value="ANKYRIN REPEAT-CONTAINING PROTEIN"/>
    <property type="match status" value="1"/>
</dbReference>
<dbReference type="InterPro" id="IPR036770">
    <property type="entry name" value="Ankyrin_rpt-contain_sf"/>
</dbReference>
<evidence type="ECO:0000313" key="2">
    <source>
        <dbReference type="Proteomes" id="UP000030745"/>
    </source>
</evidence>
<evidence type="ECO:0000313" key="1">
    <source>
        <dbReference type="EMBL" id="KDO28592.1"/>
    </source>
</evidence>
<dbReference type="InterPro" id="IPR052050">
    <property type="entry name" value="SecEffector_AnkRepeat"/>
</dbReference>
<keyword evidence="2" id="KW-1185">Reference proteome</keyword>